<keyword evidence="2" id="KW-0645">Protease</keyword>
<dbReference type="RefSeq" id="WP_142588902.1">
    <property type="nucleotide sequence ID" value="NZ_CABFWE030000011.1"/>
</dbReference>
<dbReference type="GO" id="GO:0008233">
    <property type="term" value="F:peptidase activity"/>
    <property type="evidence" value="ECO:0007669"/>
    <property type="project" value="UniProtKB-KW"/>
</dbReference>
<dbReference type="Proteomes" id="UP000601041">
    <property type="component" value="Unassembled WGS sequence"/>
</dbReference>
<dbReference type="Gene3D" id="1.20.58.760">
    <property type="entry name" value="Peptidase M41"/>
    <property type="match status" value="1"/>
</dbReference>
<keyword evidence="3" id="KW-1185">Reference proteome</keyword>
<dbReference type="Pfam" id="PF01434">
    <property type="entry name" value="Peptidase_M41"/>
    <property type="match status" value="1"/>
</dbReference>
<dbReference type="EMBL" id="CABFWE030000011">
    <property type="protein sequence ID" value="CAD7047505.1"/>
    <property type="molecule type" value="Genomic_DNA"/>
</dbReference>
<evidence type="ECO:0000313" key="2">
    <source>
        <dbReference type="EMBL" id="CAD7047505.1"/>
    </source>
</evidence>
<gene>
    <name evidence="2" type="ORF">RHAB21_03790</name>
</gene>
<keyword evidence="2" id="KW-0378">Hydrolase</keyword>
<evidence type="ECO:0000259" key="1">
    <source>
        <dbReference type="Pfam" id="PF01434"/>
    </source>
</evidence>
<evidence type="ECO:0000313" key="3">
    <source>
        <dbReference type="Proteomes" id="UP000601041"/>
    </source>
</evidence>
<comment type="caution">
    <text evidence="2">The sequence shown here is derived from an EMBL/GenBank/DDBJ whole genome shotgun (WGS) entry which is preliminary data.</text>
</comment>
<dbReference type="SUPFAM" id="SSF140990">
    <property type="entry name" value="FtsH protease domain-like"/>
    <property type="match status" value="1"/>
</dbReference>
<protein>
    <submittedName>
        <fullName evidence="2">ATP-dependent Zn protease</fullName>
    </submittedName>
</protein>
<sequence>MTETRTEANWLRSLRPLALLATGRTGADIERLVREVRRRASRAGRPIAWNDIEEALRDRADQVSDALRWRMAVHEAGHAVAYILLDVGDVETVMIGTPQGGKVLARVNQEVLQVEEGLMRLMACMLAGRAAETILFDAVLVGSGGNPESDLARATALAVDAETSLGVSRDRPLLYRPPEGSDALLYNPQLMERVNARLEAAMATAMTLLRDNEETLLNVARELNEHRVLDGEQVRALVTERRH</sequence>
<accession>A0ABM8PTD0</accession>
<dbReference type="InterPro" id="IPR000642">
    <property type="entry name" value="Peptidase_M41"/>
</dbReference>
<name>A0ABM8PTD0_9HYPH</name>
<organism evidence="2 3">
    <name type="scientific">Pseudorhizobium halotolerans</name>
    <dbReference type="NCBI Taxonomy" id="1233081"/>
    <lineage>
        <taxon>Bacteria</taxon>
        <taxon>Pseudomonadati</taxon>
        <taxon>Pseudomonadota</taxon>
        <taxon>Alphaproteobacteria</taxon>
        <taxon>Hyphomicrobiales</taxon>
        <taxon>Rhizobiaceae</taxon>
        <taxon>Rhizobium/Agrobacterium group</taxon>
        <taxon>Pseudorhizobium</taxon>
    </lineage>
</organism>
<dbReference type="PANTHER" id="PTHR23076">
    <property type="entry name" value="METALLOPROTEASE M41 FTSH"/>
    <property type="match status" value="1"/>
</dbReference>
<feature type="domain" description="Peptidase M41" evidence="1">
    <location>
        <begin position="64"/>
        <end position="236"/>
    </location>
</feature>
<reference evidence="2 3" key="1">
    <citation type="submission" date="2020-11" db="EMBL/GenBank/DDBJ databases">
        <authorList>
            <person name="Lassalle F."/>
        </authorList>
    </citation>
    <scope>NUCLEOTIDE SEQUENCE [LARGE SCALE GENOMIC DNA]</scope>
    <source>
        <strain evidence="2 3">AB21</strain>
    </source>
</reference>
<dbReference type="GO" id="GO:0006508">
    <property type="term" value="P:proteolysis"/>
    <property type="evidence" value="ECO:0007669"/>
    <property type="project" value="UniProtKB-KW"/>
</dbReference>
<proteinExistence type="predicted"/>
<dbReference type="InterPro" id="IPR037219">
    <property type="entry name" value="Peptidase_M41-like"/>
</dbReference>
<dbReference type="PANTHER" id="PTHR23076:SF37">
    <property type="entry name" value="ATP-DEPENDENT ZINC METALLOPROTEASE FTSH 4, MITOCHONDRIAL"/>
    <property type="match status" value="1"/>
</dbReference>